<dbReference type="OrthoDB" id="5553410at2759"/>
<protein>
    <recommendedName>
        <fullName evidence="2">DUF2470 domain-containing protein</fullName>
    </recommendedName>
</protein>
<keyword evidence="1" id="KW-0812">Transmembrane</keyword>
<dbReference type="PANTHER" id="PTHR37783:SF1">
    <property type="entry name" value="MEMBRANE PROTEIN, PUTATIVE (AFU_ORTHOLOGUE AFUA_1G04315)-RELATED"/>
    <property type="match status" value="1"/>
</dbReference>
<dbReference type="InterPro" id="IPR019595">
    <property type="entry name" value="DUF2470"/>
</dbReference>
<evidence type="ECO:0000259" key="2">
    <source>
        <dbReference type="Pfam" id="PF10615"/>
    </source>
</evidence>
<dbReference type="Gene3D" id="3.20.180.10">
    <property type="entry name" value="PNP-oxidase-like"/>
    <property type="match status" value="1"/>
</dbReference>
<sequence>MADKEAQDLAAKSRIISHMNKDHSDSVGAAAAAYPFIALMPALIIRYLEHFGGVSSLRAYDGKMTDVSLEYLTLSCHGKTYRIPFNPPMSSYREARERVVELDKECRKALDQSDVTVRQFLPPTGLYALEFLVISATFLACSRRSWFATGQIVENVLGPSFAAFSWSIQPWLIGSMLALHAFEAIYFARNRLRKHSVNARSSIWWLFLASCFIEGQFLFKRFDNHVRVQREKQKH</sequence>
<comment type="caution">
    <text evidence="3">The sequence shown here is derived from an EMBL/GenBank/DDBJ whole genome shotgun (WGS) entry which is preliminary data.</text>
</comment>
<dbReference type="PANTHER" id="PTHR37783">
    <property type="entry name" value="MEMBRANE PROTEIN, PUTATIVE (AFU_ORTHOLOGUE AFUA_1G04315)-RELATED"/>
    <property type="match status" value="1"/>
</dbReference>
<keyword evidence="4" id="KW-1185">Reference proteome</keyword>
<gene>
    <name evidence="3" type="ORF">HII31_02159</name>
</gene>
<dbReference type="EMBL" id="JABCIY010000025">
    <property type="protein sequence ID" value="KAF7196431.1"/>
    <property type="molecule type" value="Genomic_DNA"/>
</dbReference>
<keyword evidence="1" id="KW-0472">Membrane</keyword>
<evidence type="ECO:0000256" key="1">
    <source>
        <dbReference type="SAM" id="Phobius"/>
    </source>
</evidence>
<feature type="transmembrane region" description="Helical" evidence="1">
    <location>
        <begin position="168"/>
        <end position="189"/>
    </location>
</feature>
<feature type="transmembrane region" description="Helical" evidence="1">
    <location>
        <begin position="201"/>
        <end position="219"/>
    </location>
</feature>
<name>A0A8H6RUI1_9PEZI</name>
<dbReference type="InterPro" id="IPR037119">
    <property type="entry name" value="Haem_oxidase_HugZ-like_sf"/>
</dbReference>
<reference evidence="3" key="1">
    <citation type="submission" date="2020-04" db="EMBL/GenBank/DDBJ databases">
        <title>Draft genome resource of the tomato pathogen Pseudocercospora fuligena.</title>
        <authorList>
            <person name="Zaccaron A."/>
        </authorList>
    </citation>
    <scope>NUCLEOTIDE SEQUENCE</scope>
    <source>
        <strain evidence="3">PF001</strain>
    </source>
</reference>
<keyword evidence="1" id="KW-1133">Transmembrane helix</keyword>
<dbReference type="Pfam" id="PF10615">
    <property type="entry name" value="DUF2470"/>
    <property type="match status" value="1"/>
</dbReference>
<proteinExistence type="predicted"/>
<feature type="transmembrane region" description="Helical" evidence="1">
    <location>
        <begin position="126"/>
        <end position="148"/>
    </location>
</feature>
<evidence type="ECO:0000313" key="4">
    <source>
        <dbReference type="Proteomes" id="UP000660729"/>
    </source>
</evidence>
<feature type="domain" description="DUF2470" evidence="2">
    <location>
        <begin position="12"/>
        <end position="102"/>
    </location>
</feature>
<dbReference type="Proteomes" id="UP000660729">
    <property type="component" value="Unassembled WGS sequence"/>
</dbReference>
<feature type="transmembrane region" description="Helical" evidence="1">
    <location>
        <begin position="27"/>
        <end position="48"/>
    </location>
</feature>
<evidence type="ECO:0000313" key="3">
    <source>
        <dbReference type="EMBL" id="KAF7196431.1"/>
    </source>
</evidence>
<organism evidence="3 4">
    <name type="scientific">Pseudocercospora fuligena</name>
    <dbReference type="NCBI Taxonomy" id="685502"/>
    <lineage>
        <taxon>Eukaryota</taxon>
        <taxon>Fungi</taxon>
        <taxon>Dikarya</taxon>
        <taxon>Ascomycota</taxon>
        <taxon>Pezizomycotina</taxon>
        <taxon>Dothideomycetes</taxon>
        <taxon>Dothideomycetidae</taxon>
        <taxon>Mycosphaerellales</taxon>
        <taxon>Mycosphaerellaceae</taxon>
        <taxon>Pseudocercospora</taxon>
    </lineage>
</organism>
<accession>A0A8H6RUI1</accession>
<dbReference type="AlphaFoldDB" id="A0A8H6RUI1"/>